<organism evidence="1 2">
    <name type="scientific">Desulfoscipio gibsoniae DSM 7213</name>
    <dbReference type="NCBI Taxonomy" id="767817"/>
    <lineage>
        <taxon>Bacteria</taxon>
        <taxon>Bacillati</taxon>
        <taxon>Bacillota</taxon>
        <taxon>Clostridia</taxon>
        <taxon>Eubacteriales</taxon>
        <taxon>Desulfallaceae</taxon>
        <taxon>Desulfoscipio</taxon>
    </lineage>
</organism>
<proteinExistence type="predicted"/>
<evidence type="ECO:0000313" key="1">
    <source>
        <dbReference type="EMBL" id="AGK99666.1"/>
    </source>
</evidence>
<evidence type="ECO:0000313" key="2">
    <source>
        <dbReference type="Proteomes" id="UP000013520"/>
    </source>
</evidence>
<keyword evidence="2" id="KW-1185">Reference proteome</keyword>
<gene>
    <name evidence="1" type="ORF">Desgi_0046</name>
</gene>
<protein>
    <submittedName>
        <fullName evidence="1">Uncharacterized protein</fullName>
    </submittedName>
</protein>
<dbReference type="RefSeq" id="WP_006524645.1">
    <property type="nucleotide sequence ID" value="NC_021184.1"/>
</dbReference>
<dbReference type="OrthoDB" id="9930691at2"/>
<dbReference type="KEGG" id="dgi:Desgi_0046"/>
<reference evidence="1 2" key="1">
    <citation type="submission" date="2012-01" db="EMBL/GenBank/DDBJ databases">
        <title>Complete sequence of Desulfotomaculum gibsoniae DSM 7213.</title>
        <authorList>
            <consortium name="US DOE Joint Genome Institute"/>
            <person name="Lucas S."/>
            <person name="Han J."/>
            <person name="Lapidus A."/>
            <person name="Cheng J.-F."/>
            <person name="Goodwin L."/>
            <person name="Pitluck S."/>
            <person name="Peters L."/>
            <person name="Ovchinnikova G."/>
            <person name="Teshima H."/>
            <person name="Detter J.C."/>
            <person name="Han C."/>
            <person name="Tapia R."/>
            <person name="Land M."/>
            <person name="Hauser L."/>
            <person name="Kyrpides N."/>
            <person name="Ivanova N."/>
            <person name="Pagani I."/>
            <person name="Parshina S."/>
            <person name="Plugge C."/>
            <person name="Muyzer G."/>
            <person name="Kuever J."/>
            <person name="Ivanova A."/>
            <person name="Nazina T."/>
            <person name="Klenk H.-P."/>
            <person name="Brambilla E."/>
            <person name="Spring S."/>
            <person name="Stams A.F."/>
            <person name="Woyke T."/>
        </authorList>
    </citation>
    <scope>NUCLEOTIDE SEQUENCE [LARGE SCALE GENOMIC DNA]</scope>
    <source>
        <strain evidence="1 2">DSM 7213</strain>
    </source>
</reference>
<dbReference type="STRING" id="767817.Desgi_0046"/>
<dbReference type="EMBL" id="CP003273">
    <property type="protein sequence ID" value="AGK99666.1"/>
    <property type="molecule type" value="Genomic_DNA"/>
</dbReference>
<name>R4KD88_9FIRM</name>
<dbReference type="AlphaFoldDB" id="R4KD88"/>
<accession>R4KD88</accession>
<sequence>MLQFQHADLFERIYRDVCESVCFHYSLMAKVSLGMKDFLDSKVDGQLQALFTVALHMDVEQETLDEIRAMALG</sequence>
<dbReference type="Proteomes" id="UP000013520">
    <property type="component" value="Chromosome"/>
</dbReference>
<dbReference type="HOGENOM" id="CLU_2698606_0_0_9"/>